<dbReference type="AlphaFoldDB" id="A0A1G5LF79"/>
<dbReference type="Proteomes" id="UP000199569">
    <property type="component" value="Unassembled WGS sequence"/>
</dbReference>
<dbReference type="GO" id="GO:0016787">
    <property type="term" value="F:hydrolase activity"/>
    <property type="evidence" value="ECO:0007669"/>
    <property type="project" value="InterPro"/>
</dbReference>
<dbReference type="OrthoDB" id="9804993at2"/>
<dbReference type="Gene3D" id="3.40.50.1820">
    <property type="entry name" value="alpha/beta hydrolase"/>
    <property type="match status" value="1"/>
</dbReference>
<name>A0A1G5LF79_9HYPH</name>
<protein>
    <recommendedName>
        <fullName evidence="3">Alpha/beta hydrolase family protein</fullName>
    </recommendedName>
</protein>
<keyword evidence="2" id="KW-1185">Reference proteome</keyword>
<dbReference type="EMBL" id="FMVJ01000017">
    <property type="protein sequence ID" value="SCZ11567.1"/>
    <property type="molecule type" value="Genomic_DNA"/>
</dbReference>
<evidence type="ECO:0008006" key="3">
    <source>
        <dbReference type="Google" id="ProtNLM"/>
    </source>
</evidence>
<dbReference type="RefSeq" id="WP_091139205.1">
    <property type="nucleotide sequence ID" value="NZ_FMVJ01000017.1"/>
</dbReference>
<proteinExistence type="predicted"/>
<evidence type="ECO:0000313" key="1">
    <source>
        <dbReference type="EMBL" id="SCZ11567.1"/>
    </source>
</evidence>
<evidence type="ECO:0000313" key="2">
    <source>
        <dbReference type="Proteomes" id="UP000199569"/>
    </source>
</evidence>
<dbReference type="InterPro" id="IPR029058">
    <property type="entry name" value="AB_hydrolase_fold"/>
</dbReference>
<accession>A0A1G5LF79</accession>
<organism evidence="1 2">
    <name type="scientific">Microvirga guangxiensis</name>
    <dbReference type="NCBI Taxonomy" id="549386"/>
    <lineage>
        <taxon>Bacteria</taxon>
        <taxon>Pseudomonadati</taxon>
        <taxon>Pseudomonadota</taxon>
        <taxon>Alphaproteobacteria</taxon>
        <taxon>Hyphomicrobiales</taxon>
        <taxon>Methylobacteriaceae</taxon>
        <taxon>Microvirga</taxon>
    </lineage>
</organism>
<reference evidence="1 2" key="1">
    <citation type="submission" date="2016-10" db="EMBL/GenBank/DDBJ databases">
        <authorList>
            <person name="de Groot N.N."/>
        </authorList>
    </citation>
    <scope>NUCLEOTIDE SEQUENCE [LARGE SCALE GENOMIC DNA]</scope>
    <source>
        <strain evidence="1 2">CGMCC 1.7666</strain>
    </source>
</reference>
<dbReference type="InterPro" id="IPR010662">
    <property type="entry name" value="RBBP9/YdeN"/>
</dbReference>
<gene>
    <name evidence="1" type="ORF">SAMN02927923_04262</name>
</gene>
<dbReference type="SUPFAM" id="SSF53474">
    <property type="entry name" value="alpha/beta-Hydrolases"/>
    <property type="match status" value="1"/>
</dbReference>
<dbReference type="STRING" id="549386.SAMN02927923_04262"/>
<dbReference type="Pfam" id="PF06821">
    <property type="entry name" value="Ser_hydrolase"/>
    <property type="match status" value="1"/>
</dbReference>
<sequence>MKTSDCDILIVPGHTNSGVDHWQSRWERQLSTAWRVEQENWDNPNKDAWVARIVEDVKRAGKPVVLVGHSLGVLAIVHAAPLLLKDKVQGAFLVSMPDVERPDFIPAIDRAFAPIPRDPLPFPSVLVASRTDPHCDYAKAEDVAYSWGAAIVDAGDAGHLNTDSGHGPWPEGLMRFAGFLKRLG</sequence>